<protein>
    <recommendedName>
        <fullName evidence="3">DUF3088 domain-containing protein</fullName>
    </recommendedName>
</protein>
<proteinExistence type="predicted"/>
<accession>A0A0G9MVT3</accession>
<dbReference type="STRING" id="1581420.AAW00_07820"/>
<reference evidence="1 2" key="1">
    <citation type="submission" date="2015-04" db="EMBL/GenBank/DDBJ databases">
        <title>The draft genome sequence of Erythrobacter luteus KA37.</title>
        <authorList>
            <person name="Zhuang L."/>
            <person name="Liu Y."/>
            <person name="Shao Z."/>
        </authorList>
    </citation>
    <scope>NUCLEOTIDE SEQUENCE [LARGE SCALE GENOMIC DNA]</scope>
    <source>
        <strain evidence="1 2">KA37</strain>
    </source>
</reference>
<dbReference type="InterPro" id="IPR021439">
    <property type="entry name" value="DUF3088"/>
</dbReference>
<keyword evidence="2" id="KW-1185">Reference proteome</keyword>
<evidence type="ECO:0000313" key="1">
    <source>
        <dbReference type="EMBL" id="KLE34831.1"/>
    </source>
</evidence>
<evidence type="ECO:0008006" key="3">
    <source>
        <dbReference type="Google" id="ProtNLM"/>
    </source>
</evidence>
<sequence>MQKDTLFLLHDYADPAHGGETFYCEACMTVEGVLATYPDLAARLKIVRVPWPRPREALVAAVGEANQNCPTLVLAEGGFVNDLPGLLEALHARHGVPRPHP</sequence>
<dbReference type="EMBL" id="LBHB01000002">
    <property type="protein sequence ID" value="KLE34831.1"/>
    <property type="molecule type" value="Genomic_DNA"/>
</dbReference>
<evidence type="ECO:0000313" key="2">
    <source>
        <dbReference type="Proteomes" id="UP000053464"/>
    </source>
</evidence>
<dbReference type="PATRIC" id="fig|1581420.6.peg.1602"/>
<organism evidence="1 2">
    <name type="scientific">Aurantiacibacter luteus</name>
    <dbReference type="NCBI Taxonomy" id="1581420"/>
    <lineage>
        <taxon>Bacteria</taxon>
        <taxon>Pseudomonadati</taxon>
        <taxon>Pseudomonadota</taxon>
        <taxon>Alphaproteobacteria</taxon>
        <taxon>Sphingomonadales</taxon>
        <taxon>Erythrobacteraceae</taxon>
        <taxon>Aurantiacibacter</taxon>
    </lineage>
</organism>
<dbReference type="Pfam" id="PF11287">
    <property type="entry name" value="DUF3088"/>
    <property type="match status" value="1"/>
</dbReference>
<gene>
    <name evidence="1" type="ORF">AAW00_07820</name>
</gene>
<comment type="caution">
    <text evidence="1">The sequence shown here is derived from an EMBL/GenBank/DDBJ whole genome shotgun (WGS) entry which is preliminary data.</text>
</comment>
<name>A0A0G9MVT3_9SPHN</name>
<dbReference type="Proteomes" id="UP000053464">
    <property type="component" value="Unassembled WGS sequence"/>
</dbReference>
<dbReference type="AlphaFoldDB" id="A0A0G9MVT3"/>